<sequence length="66" mass="7820">MAEPLVAQYRNWRGEVSQRRITPERIFFGANNWHREPQWLIEAYDHDKQAKRIFAFAGFIDLDGGV</sequence>
<dbReference type="Proteomes" id="UP000076167">
    <property type="component" value="Unassembled WGS sequence"/>
</dbReference>
<organism evidence="1 2">
    <name type="scientific">Thalassospira xiamenensis</name>
    <dbReference type="NCBI Taxonomy" id="220697"/>
    <lineage>
        <taxon>Bacteria</taxon>
        <taxon>Pseudomonadati</taxon>
        <taxon>Pseudomonadota</taxon>
        <taxon>Alphaproteobacteria</taxon>
        <taxon>Rhodospirillales</taxon>
        <taxon>Thalassospiraceae</taxon>
        <taxon>Thalassospira</taxon>
    </lineage>
</organism>
<name>A0ABR5XWS3_9PROT</name>
<comment type="caution">
    <text evidence="1">The sequence shown here is derived from an EMBL/GenBank/DDBJ whole genome shotgun (WGS) entry which is preliminary data.</text>
</comment>
<dbReference type="EMBL" id="LPXL01000056">
    <property type="protein sequence ID" value="KZC97201.1"/>
    <property type="molecule type" value="Genomic_DNA"/>
</dbReference>
<accession>A0ABR5XWS3</accession>
<evidence type="ECO:0000313" key="1">
    <source>
        <dbReference type="EMBL" id="KZC97201.1"/>
    </source>
</evidence>
<proteinExistence type="predicted"/>
<evidence type="ECO:0000313" key="2">
    <source>
        <dbReference type="Proteomes" id="UP000076167"/>
    </source>
</evidence>
<evidence type="ECO:0008006" key="3">
    <source>
        <dbReference type="Google" id="ProtNLM"/>
    </source>
</evidence>
<gene>
    <name evidence="1" type="ORF">AUP40_04490</name>
</gene>
<dbReference type="RefSeq" id="WP_063092985.1">
    <property type="nucleotide sequence ID" value="NZ_JAINWB010000003.1"/>
</dbReference>
<protein>
    <recommendedName>
        <fullName evidence="3">Transposase</fullName>
    </recommendedName>
</protein>
<keyword evidence="2" id="KW-1185">Reference proteome</keyword>
<reference evidence="1 2" key="1">
    <citation type="submission" date="2015-12" db="EMBL/GenBank/DDBJ databases">
        <title>Genome sequence of Thalassospira xiamenensis MCCC 1A03005.</title>
        <authorList>
            <person name="Lu L."/>
            <person name="Lai Q."/>
            <person name="Shao Z."/>
            <person name="Qian P."/>
        </authorList>
    </citation>
    <scope>NUCLEOTIDE SEQUENCE [LARGE SCALE GENOMIC DNA]</scope>
    <source>
        <strain evidence="1 2">MCCC 1A03005</strain>
    </source>
</reference>